<reference evidence="1 2" key="1">
    <citation type="submission" date="2015-08" db="EMBL/GenBank/DDBJ databases">
        <title>Draft Genome Sequence of Bacillus vietnamensis UCD-SED5.</title>
        <authorList>
            <person name="Lee R.D."/>
            <person name="Jospin G."/>
            <person name="Lang J.M."/>
            <person name="Coil D.A."/>
            <person name="Eisen J.A."/>
        </authorList>
    </citation>
    <scope>NUCLEOTIDE SEQUENCE [LARGE SCALE GENOMIC DNA]</scope>
    <source>
        <strain evidence="1 2">UCD-SED5</strain>
    </source>
</reference>
<dbReference type="Pfam" id="PF07849">
    <property type="entry name" value="DUF1641"/>
    <property type="match status" value="1"/>
</dbReference>
<dbReference type="OrthoDB" id="147801at2"/>
<evidence type="ECO:0000313" key="2">
    <source>
        <dbReference type="Proteomes" id="UP000050398"/>
    </source>
</evidence>
<gene>
    <name evidence="1" type="ORF">AM506_13270</name>
</gene>
<name>A0A0P6WNV6_9BACI</name>
<proteinExistence type="predicted"/>
<dbReference type="Proteomes" id="UP000050398">
    <property type="component" value="Unassembled WGS sequence"/>
</dbReference>
<comment type="caution">
    <text evidence="1">The sequence shown here is derived from an EMBL/GenBank/DDBJ whole genome shotgun (WGS) entry which is preliminary data.</text>
</comment>
<evidence type="ECO:0000313" key="1">
    <source>
        <dbReference type="EMBL" id="KPL59156.1"/>
    </source>
</evidence>
<dbReference type="PATRIC" id="fig|218284.4.peg.4388"/>
<dbReference type="eggNOG" id="COG2427">
    <property type="taxonomic scope" value="Bacteria"/>
</dbReference>
<dbReference type="PANTHER" id="PTHR38433">
    <property type="match status" value="1"/>
</dbReference>
<protein>
    <recommendedName>
        <fullName evidence="3">DUF1641 domain-containing protein</fullName>
    </recommendedName>
</protein>
<dbReference type="InterPro" id="IPR012440">
    <property type="entry name" value="DUF1641"/>
</dbReference>
<organism evidence="1 2">
    <name type="scientific">Rossellomorea vietnamensis</name>
    <dbReference type="NCBI Taxonomy" id="218284"/>
    <lineage>
        <taxon>Bacteria</taxon>
        <taxon>Bacillati</taxon>
        <taxon>Bacillota</taxon>
        <taxon>Bacilli</taxon>
        <taxon>Bacillales</taxon>
        <taxon>Bacillaceae</taxon>
        <taxon>Rossellomorea</taxon>
    </lineage>
</organism>
<dbReference type="EMBL" id="LIXZ01000009">
    <property type="protein sequence ID" value="KPL59156.1"/>
    <property type="molecule type" value="Genomic_DNA"/>
</dbReference>
<accession>A0A0P6WNV6</accession>
<evidence type="ECO:0008006" key="3">
    <source>
        <dbReference type="Google" id="ProtNLM"/>
    </source>
</evidence>
<dbReference type="PANTHER" id="PTHR38433:SF1">
    <property type="entry name" value="DUF1641 DOMAIN-CONTAINING PROTEIN"/>
    <property type="match status" value="1"/>
</dbReference>
<sequence>MAKSIDKIIPLEIPKEKIQEQNLNELIEALAENKDSLLKVIGIIKHMDENRNLDTISSMVNHQEDILYNFSKEANKDQNAAILNNVARMIELLGSLNLEGIETLSVRNTRNLNIGKERPSTKRTGIFGLFRALGDPAVQRTITIIIYILRGIGKNRVKNDKK</sequence>
<dbReference type="AlphaFoldDB" id="A0A0P6WNV6"/>
<dbReference type="RefSeq" id="WP_060672966.1">
    <property type="nucleotide sequence ID" value="NZ_JBCNGU010000003.1"/>
</dbReference>